<accession>A0A815WTN8</accession>
<feature type="compositionally biased region" description="Basic and acidic residues" evidence="1">
    <location>
        <begin position="825"/>
        <end position="843"/>
    </location>
</feature>
<dbReference type="InterPro" id="IPR012337">
    <property type="entry name" value="RNaseH-like_sf"/>
</dbReference>
<dbReference type="OrthoDB" id="10000786at2759"/>
<reference evidence="2" key="1">
    <citation type="submission" date="2021-02" db="EMBL/GenBank/DDBJ databases">
        <authorList>
            <person name="Nowell W R."/>
        </authorList>
    </citation>
    <scope>NUCLEOTIDE SEQUENCE</scope>
</reference>
<protein>
    <recommendedName>
        <fullName evidence="3">HAT C-terminal dimerisation domain-containing protein</fullName>
    </recommendedName>
</protein>
<evidence type="ECO:0000256" key="1">
    <source>
        <dbReference type="SAM" id="MobiDB-lite"/>
    </source>
</evidence>
<dbReference type="SUPFAM" id="SSF53098">
    <property type="entry name" value="Ribonuclease H-like"/>
    <property type="match status" value="1"/>
</dbReference>
<evidence type="ECO:0008006" key="3">
    <source>
        <dbReference type="Google" id="ProtNLM"/>
    </source>
</evidence>
<dbReference type="EMBL" id="CAJNOJ010001284">
    <property type="protein sequence ID" value="CAF1548446.1"/>
    <property type="molecule type" value="Genomic_DNA"/>
</dbReference>
<gene>
    <name evidence="2" type="ORF">EDS130_LOCUS45827</name>
</gene>
<name>A0A815WTN8_ADIRI</name>
<evidence type="ECO:0000313" key="2">
    <source>
        <dbReference type="EMBL" id="CAF1548446.1"/>
    </source>
</evidence>
<dbReference type="AlphaFoldDB" id="A0A815WTN8"/>
<comment type="caution">
    <text evidence="2">The sequence shown here is derived from an EMBL/GenBank/DDBJ whole genome shotgun (WGS) entry which is preliminary data.</text>
</comment>
<dbReference type="PANTHER" id="PTHR46880:SF5">
    <property type="entry name" value="DUF4371 DOMAIN-CONTAINING PROTEIN"/>
    <property type="match status" value="1"/>
</dbReference>
<dbReference type="PANTHER" id="PTHR46880">
    <property type="entry name" value="RAS-ASSOCIATING DOMAIN-CONTAINING PROTEIN"/>
    <property type="match status" value="1"/>
</dbReference>
<dbReference type="Proteomes" id="UP000663852">
    <property type="component" value="Unassembled WGS sequence"/>
</dbReference>
<sequence>MKSIDNYVIKSSALASINRIQQQQEPTIIDLESESTLTSPFMSSPINVNNNCIERKGQIIHGMSFEPSSLKQTNKRRAAGYLSQWEKEPETYYRTLILNSLNELQESRQCWLRKKEDENGKITIGCFLCNKYRMIKNANGRVNPWATYDYSVLALNKIKEHGLYNEKHAEAQQLELNCKSKVQPDWETTQSRTNTKHQQSIENLMFSAIFICQQDYPLNSFETLCNLQEKNGINLLPAEVSGVSYRNDCAALCFLQHIARILHQELVEKLNRSPILGWMMDESTSRTCEKSCIVYVRYVDNYEQKTDFYGLMNMNGDGSSQNIVDKLGALWDEDGINVRKTCWLATDNASTFTGIHNGVAAKLKKKYGIDYLELNTCAAHSFALVGSHAGKELIEDGTNRVRTREDVAQFESNLGQIYNFFSRSASRLSTLKYWQNFLDLPELKFKHLFDIRWSSIRGCLKPIISNTEPGHQALFATLKQISEDQDFSLQDREKALDLYNSILNDSFLFYLHFHHDLQECVSGELTKMMQDDNISYTILKEKIQEKKSVLNGWLSTTPPLTFDQHIDNNSNSMTSTHAYAWGPSLSQYIQLTSNKAYGAFFVDTKNRKIAEENCHFHIERFLAELERRFSTSKVQEGLSNLFDPAYMHKNEQRVRQVGYGREQLAVLSKKYHLLDSFDSQKVATEWESLRPSLISYIAVDGKTCSRKLFWKEFILLQQSIHTNFINDYKNIILLLNIYLISPTNSAECERGFSAANRIQTNGRSRLMIDTLNTLLAVRLLLPDDIRSKRCHQVVAKSFDLWNDPDENRRWKRTRLLVDVPDDYEPERQTRESNTKKRRAETTKNHALSSSKPKRPKSTAVKCANNCRRTISYDDPMQRDAIQCCHQNEYYSWINDNEGCSRWLCNYCRIKLSIPTDSLTWFCDDHVDMHTEDDSIGKEQSPELI</sequence>
<proteinExistence type="predicted"/>
<organism evidence="2">
    <name type="scientific">Adineta ricciae</name>
    <name type="common">Rotifer</name>
    <dbReference type="NCBI Taxonomy" id="249248"/>
    <lineage>
        <taxon>Eukaryota</taxon>
        <taxon>Metazoa</taxon>
        <taxon>Spiralia</taxon>
        <taxon>Gnathifera</taxon>
        <taxon>Rotifera</taxon>
        <taxon>Eurotatoria</taxon>
        <taxon>Bdelloidea</taxon>
        <taxon>Adinetida</taxon>
        <taxon>Adinetidae</taxon>
        <taxon>Adineta</taxon>
    </lineage>
</organism>
<feature type="region of interest" description="Disordered" evidence="1">
    <location>
        <begin position="821"/>
        <end position="858"/>
    </location>
</feature>